<keyword evidence="1" id="KW-0812">Transmembrane</keyword>
<keyword evidence="3" id="KW-1185">Reference proteome</keyword>
<accession>A0A6A6TWH7</accession>
<reference evidence="2" key="1">
    <citation type="journal article" date="2020" name="Stud. Mycol.">
        <title>101 Dothideomycetes genomes: a test case for predicting lifestyles and emergence of pathogens.</title>
        <authorList>
            <person name="Haridas S."/>
            <person name="Albert R."/>
            <person name="Binder M."/>
            <person name="Bloem J."/>
            <person name="Labutti K."/>
            <person name="Salamov A."/>
            <person name="Andreopoulos B."/>
            <person name="Baker S."/>
            <person name="Barry K."/>
            <person name="Bills G."/>
            <person name="Bluhm B."/>
            <person name="Cannon C."/>
            <person name="Castanera R."/>
            <person name="Culley D."/>
            <person name="Daum C."/>
            <person name="Ezra D."/>
            <person name="Gonzalez J."/>
            <person name="Henrissat B."/>
            <person name="Kuo A."/>
            <person name="Liang C."/>
            <person name="Lipzen A."/>
            <person name="Lutzoni F."/>
            <person name="Magnuson J."/>
            <person name="Mondo S."/>
            <person name="Nolan M."/>
            <person name="Ohm R."/>
            <person name="Pangilinan J."/>
            <person name="Park H.-J."/>
            <person name="Ramirez L."/>
            <person name="Alfaro M."/>
            <person name="Sun H."/>
            <person name="Tritt A."/>
            <person name="Yoshinaga Y."/>
            <person name="Zwiers L.-H."/>
            <person name="Turgeon B."/>
            <person name="Goodwin S."/>
            <person name="Spatafora J."/>
            <person name="Crous P."/>
            <person name="Grigoriev I."/>
        </authorList>
    </citation>
    <scope>NUCLEOTIDE SEQUENCE</scope>
    <source>
        <strain evidence="2">CBS 115976</strain>
    </source>
</reference>
<feature type="transmembrane region" description="Helical" evidence="1">
    <location>
        <begin position="51"/>
        <end position="72"/>
    </location>
</feature>
<evidence type="ECO:0000313" key="3">
    <source>
        <dbReference type="Proteomes" id="UP000799302"/>
    </source>
</evidence>
<keyword evidence="1" id="KW-0472">Membrane</keyword>
<dbReference type="PANTHER" id="PTHR35896">
    <property type="entry name" value="IG-LIKE DOMAIN-CONTAINING PROTEIN"/>
    <property type="match status" value="1"/>
</dbReference>
<proteinExistence type="predicted"/>
<protein>
    <submittedName>
        <fullName evidence="2">Uncharacterized protein</fullName>
    </submittedName>
</protein>
<sequence>MATASDYRTSTDSTITLDKATYLDSSTAPLITSTDAEGWHKNRTARASHRLYRFVLCGLAVFAFALICWTAFQTWKLQKHVHLFPTGIELGTCGSNKTIEEARAHGCVFDPMSYIWVRPECYHEDLLDDFMKRNDWAWYSDPKLQNKIPMEQLFRGDHPQAFAPRSYHQIHCTYMWRKMHGVLLDHLPIDSDLSHWKHTMHCEKVLLNHILHEDANCTANMICPTLVRATWTTCGYY</sequence>
<gene>
    <name evidence="2" type="ORF">BT63DRAFT_460948</name>
</gene>
<keyword evidence="1" id="KW-1133">Transmembrane helix</keyword>
<evidence type="ECO:0000313" key="2">
    <source>
        <dbReference type="EMBL" id="KAF2663826.1"/>
    </source>
</evidence>
<dbReference type="Proteomes" id="UP000799302">
    <property type="component" value="Unassembled WGS sequence"/>
</dbReference>
<dbReference type="EMBL" id="MU004244">
    <property type="protein sequence ID" value="KAF2663826.1"/>
    <property type="molecule type" value="Genomic_DNA"/>
</dbReference>
<organism evidence="2 3">
    <name type="scientific">Microthyrium microscopicum</name>
    <dbReference type="NCBI Taxonomy" id="703497"/>
    <lineage>
        <taxon>Eukaryota</taxon>
        <taxon>Fungi</taxon>
        <taxon>Dikarya</taxon>
        <taxon>Ascomycota</taxon>
        <taxon>Pezizomycotina</taxon>
        <taxon>Dothideomycetes</taxon>
        <taxon>Dothideomycetes incertae sedis</taxon>
        <taxon>Microthyriales</taxon>
        <taxon>Microthyriaceae</taxon>
        <taxon>Microthyrium</taxon>
    </lineage>
</organism>
<dbReference type="OrthoDB" id="3501153at2759"/>
<name>A0A6A6TWH7_9PEZI</name>
<dbReference type="AlphaFoldDB" id="A0A6A6TWH7"/>
<dbReference type="InterPro" id="IPR053008">
    <property type="entry name" value="Phomopsin_biosynth_assoc"/>
</dbReference>
<dbReference type="PANTHER" id="PTHR35896:SF3">
    <property type="entry name" value="MAJOR FACILITATOR SUPERFAMILY TRANSPORTER"/>
    <property type="match status" value="1"/>
</dbReference>
<evidence type="ECO:0000256" key="1">
    <source>
        <dbReference type="SAM" id="Phobius"/>
    </source>
</evidence>